<evidence type="ECO:0000256" key="4">
    <source>
        <dbReference type="ARBA" id="ARBA00022764"/>
    </source>
</evidence>
<gene>
    <name evidence="9" type="primary">focC_6</name>
    <name evidence="9" type="ORF">NCTC13193_01158</name>
</gene>
<dbReference type="Pfam" id="PF00345">
    <property type="entry name" value="PapD_N"/>
    <property type="match status" value="1"/>
</dbReference>
<protein>
    <submittedName>
        <fullName evidence="9">Chaperone protein focC</fullName>
    </submittedName>
</protein>
<dbReference type="AlphaFoldDB" id="A0A3S4YN49"/>
<dbReference type="EMBL" id="LR134492">
    <property type="protein sequence ID" value="VEI64488.1"/>
    <property type="molecule type" value="Genomic_DNA"/>
</dbReference>
<dbReference type="InterPro" id="IPR013783">
    <property type="entry name" value="Ig-like_fold"/>
</dbReference>
<evidence type="ECO:0000259" key="8">
    <source>
        <dbReference type="Pfam" id="PF02753"/>
    </source>
</evidence>
<keyword evidence="6" id="KW-1133">Transmembrane helix</keyword>
<keyword evidence="5" id="KW-0143">Chaperone</keyword>
<evidence type="ECO:0000313" key="9">
    <source>
        <dbReference type="EMBL" id="VEI64488.1"/>
    </source>
</evidence>
<reference evidence="9 10" key="1">
    <citation type="submission" date="2018-12" db="EMBL/GenBank/DDBJ databases">
        <authorList>
            <consortium name="Pathogen Informatics"/>
        </authorList>
    </citation>
    <scope>NUCLEOTIDE SEQUENCE [LARGE SCALE GENOMIC DNA]</scope>
    <source>
        <strain evidence="9 10">NCTC13193</strain>
    </source>
</reference>
<keyword evidence="3" id="KW-0732">Signal</keyword>
<dbReference type="InterPro" id="IPR008962">
    <property type="entry name" value="PapD-like_sf"/>
</dbReference>
<dbReference type="GO" id="GO:0030288">
    <property type="term" value="C:outer membrane-bounded periplasmic space"/>
    <property type="evidence" value="ECO:0007669"/>
    <property type="project" value="InterPro"/>
</dbReference>
<dbReference type="RefSeq" id="WP_141131254.1">
    <property type="nucleotide sequence ID" value="NZ_CAMISF010000001.1"/>
</dbReference>
<evidence type="ECO:0000256" key="3">
    <source>
        <dbReference type="ARBA" id="ARBA00022729"/>
    </source>
</evidence>
<dbReference type="Pfam" id="PF02753">
    <property type="entry name" value="PapD_C"/>
    <property type="match status" value="1"/>
</dbReference>
<comment type="similarity">
    <text evidence="2">Belongs to the periplasmic pilus chaperone family.</text>
</comment>
<dbReference type="Proteomes" id="UP000270487">
    <property type="component" value="Chromosome"/>
</dbReference>
<organism evidence="9 10">
    <name type="scientific">Serratia fonticola</name>
    <dbReference type="NCBI Taxonomy" id="47917"/>
    <lineage>
        <taxon>Bacteria</taxon>
        <taxon>Pseudomonadati</taxon>
        <taxon>Pseudomonadota</taxon>
        <taxon>Gammaproteobacteria</taxon>
        <taxon>Enterobacterales</taxon>
        <taxon>Yersiniaceae</taxon>
        <taxon>Serratia</taxon>
    </lineage>
</organism>
<proteinExistence type="inferred from homology"/>
<sequence length="262" mass="29108">MALLPQGHICHVFTDEIVMRLIKKYWLLLSLLLSGFFSTSLHAGIVISGTRVIYPSDAKEVTLKLENKSRFPLLVQSWIDAGDANSAPEDSDVPFMIMPPVSRVEPAKAQTLRITSTPLVSHATDRETLYWINVLEVPPQSKGDQNYLSIAYRNRLKVFYRPSTLPGLSLETLDKVSWQRQGEKLLAKNPTPYHISYASVQLSGYGIASVAGTDGGMIAPFSEQTFQLKRDNKVIAAPPNSVITKAINDYGAFIEKIYPLGR</sequence>
<dbReference type="PANTHER" id="PTHR30251">
    <property type="entry name" value="PILUS ASSEMBLY CHAPERONE"/>
    <property type="match status" value="1"/>
</dbReference>
<dbReference type="InterPro" id="IPR050643">
    <property type="entry name" value="Periplasmic_pilus_chap"/>
</dbReference>
<evidence type="ECO:0000313" key="10">
    <source>
        <dbReference type="Proteomes" id="UP000270487"/>
    </source>
</evidence>
<feature type="transmembrane region" description="Helical" evidence="6">
    <location>
        <begin position="25"/>
        <end position="47"/>
    </location>
</feature>
<evidence type="ECO:0000256" key="2">
    <source>
        <dbReference type="ARBA" id="ARBA00007399"/>
    </source>
</evidence>
<dbReference type="PANTHER" id="PTHR30251:SF2">
    <property type="entry name" value="FIMBRIAL CHAPERONE YADV-RELATED"/>
    <property type="match status" value="1"/>
</dbReference>
<keyword evidence="4" id="KW-0574">Periplasm</keyword>
<dbReference type="Gene3D" id="2.60.40.10">
    <property type="entry name" value="Immunoglobulins"/>
    <property type="match status" value="2"/>
</dbReference>
<evidence type="ECO:0000256" key="5">
    <source>
        <dbReference type="ARBA" id="ARBA00023186"/>
    </source>
</evidence>
<comment type="subcellular location">
    <subcellularLocation>
        <location evidence="1">Periplasm</location>
    </subcellularLocation>
</comment>
<evidence type="ECO:0000259" key="7">
    <source>
        <dbReference type="Pfam" id="PF00345"/>
    </source>
</evidence>
<dbReference type="InterPro" id="IPR016147">
    <property type="entry name" value="Pili_assmbl_chaperone_N"/>
</dbReference>
<dbReference type="SUPFAM" id="SSF49584">
    <property type="entry name" value="Periplasmic chaperone C-domain"/>
    <property type="match status" value="1"/>
</dbReference>
<feature type="domain" description="Pili assembly chaperone C-terminal" evidence="8">
    <location>
        <begin position="188"/>
        <end position="252"/>
    </location>
</feature>
<keyword evidence="6" id="KW-0472">Membrane</keyword>
<dbReference type="InterPro" id="IPR036316">
    <property type="entry name" value="Pili_assmbl_chap_C_dom_sf"/>
</dbReference>
<dbReference type="PRINTS" id="PR00969">
    <property type="entry name" value="CHAPERONPILI"/>
</dbReference>
<evidence type="ECO:0000256" key="1">
    <source>
        <dbReference type="ARBA" id="ARBA00004418"/>
    </source>
</evidence>
<dbReference type="SUPFAM" id="SSF49354">
    <property type="entry name" value="PapD-like"/>
    <property type="match status" value="1"/>
</dbReference>
<dbReference type="GO" id="GO:0071555">
    <property type="term" value="P:cell wall organization"/>
    <property type="evidence" value="ECO:0007669"/>
    <property type="project" value="InterPro"/>
</dbReference>
<keyword evidence="6" id="KW-0812">Transmembrane</keyword>
<name>A0A3S4YN49_SERFO</name>
<evidence type="ECO:0000256" key="6">
    <source>
        <dbReference type="SAM" id="Phobius"/>
    </source>
</evidence>
<accession>A0A3S4YN49</accession>
<dbReference type="InterPro" id="IPR001829">
    <property type="entry name" value="Pili_assmbl_chaperone_bac"/>
</dbReference>
<dbReference type="InterPro" id="IPR016148">
    <property type="entry name" value="Pili_assmbl_chaperone_C"/>
</dbReference>
<feature type="domain" description="Pili assembly chaperone N-terminal" evidence="7">
    <location>
        <begin position="44"/>
        <end position="165"/>
    </location>
</feature>